<keyword evidence="2" id="KW-0812">Transmembrane</keyword>
<feature type="region of interest" description="Disordered" evidence="1">
    <location>
        <begin position="122"/>
        <end position="145"/>
    </location>
</feature>
<dbReference type="EMBL" id="MU864510">
    <property type="protein sequence ID" value="KAK4184015.1"/>
    <property type="molecule type" value="Genomic_DNA"/>
</dbReference>
<evidence type="ECO:0000256" key="1">
    <source>
        <dbReference type="SAM" id="MobiDB-lite"/>
    </source>
</evidence>
<sequence>MDNCEPLSGNADFYGLGIRIGIYLLWGSTWLSLLLNPESAQSVLDVNSVTVFAVAIATIIAANRDAPAVEIYIMLQILIGFPVTTLSSIGIRLWLMTPRRFDKLINETSRLWREDVERRREARQTRLDNRQDPQTSPQPVPAPQPGHVSKISYWISVMATIVMMGLSGLIRYLYTSLPSLPLFLPLRLLSSLKFPGLVWSGVLWRTTTVALIMVYNLVYWFDEAGHGVQQPAAPGCGPPTIFMFSMQPLEGRIIILGRTAGVIMAVIVGPPTYTLVILTIKVFGFALAILYRDAYYFLSLGDPQTFGEILDRVNKVLNHEPLFVTQLKESYSVFFPLEAITGLTSAGGSIQRSLLDLLEFMSSYDVDHSIRFLDVIKVGVSLGMGKPVKRHSQAQNHEPRVSRAQTMPEGWGVSGVKGTSRGRFLSGACILVNIAMVLSIVWFIISIETTIRWNGIQGVNTIDSTGQLIPFVMGCVSASQVIKKVTLLALAKVSHGSFEYQWEDKDRRQKHETF</sequence>
<feature type="transmembrane region" description="Helical" evidence="2">
    <location>
        <begin position="42"/>
        <end position="61"/>
    </location>
</feature>
<feature type="transmembrane region" description="Helical" evidence="2">
    <location>
        <begin position="16"/>
        <end position="35"/>
    </location>
</feature>
<keyword evidence="2" id="KW-0472">Membrane</keyword>
<reference evidence="3" key="2">
    <citation type="submission" date="2023-05" db="EMBL/GenBank/DDBJ databases">
        <authorList>
            <consortium name="Lawrence Berkeley National Laboratory"/>
            <person name="Steindorff A."/>
            <person name="Hensen N."/>
            <person name="Bonometti L."/>
            <person name="Westerberg I."/>
            <person name="Brannstrom I.O."/>
            <person name="Guillou S."/>
            <person name="Cros-Aarteil S."/>
            <person name="Calhoun S."/>
            <person name="Haridas S."/>
            <person name="Kuo A."/>
            <person name="Mondo S."/>
            <person name="Pangilinan J."/>
            <person name="Riley R."/>
            <person name="Labutti K."/>
            <person name="Andreopoulos B."/>
            <person name="Lipzen A."/>
            <person name="Chen C."/>
            <person name="Yanf M."/>
            <person name="Daum C."/>
            <person name="Ng V."/>
            <person name="Clum A."/>
            <person name="Ohm R."/>
            <person name="Martin F."/>
            <person name="Silar P."/>
            <person name="Natvig D."/>
            <person name="Lalanne C."/>
            <person name="Gautier V."/>
            <person name="Ament-Velasquez S.L."/>
            <person name="Kruys A."/>
            <person name="Hutchinson M.I."/>
            <person name="Powell A.J."/>
            <person name="Barry K."/>
            <person name="Miller A.N."/>
            <person name="Grigoriev I.V."/>
            <person name="Debuchy R."/>
            <person name="Gladieux P."/>
            <person name="Thoren M.H."/>
            <person name="Johannesson H."/>
        </authorList>
    </citation>
    <scope>NUCLEOTIDE SEQUENCE</scope>
    <source>
        <strain evidence="3">PSN309</strain>
    </source>
</reference>
<accession>A0AAN7AFL0</accession>
<dbReference type="Proteomes" id="UP001302126">
    <property type="component" value="Unassembled WGS sequence"/>
</dbReference>
<reference evidence="3" key="1">
    <citation type="journal article" date="2023" name="Mol. Phylogenet. Evol.">
        <title>Genome-scale phylogeny and comparative genomics of the fungal order Sordariales.</title>
        <authorList>
            <person name="Hensen N."/>
            <person name="Bonometti L."/>
            <person name="Westerberg I."/>
            <person name="Brannstrom I.O."/>
            <person name="Guillou S."/>
            <person name="Cros-Aarteil S."/>
            <person name="Calhoun S."/>
            <person name="Haridas S."/>
            <person name="Kuo A."/>
            <person name="Mondo S."/>
            <person name="Pangilinan J."/>
            <person name="Riley R."/>
            <person name="LaButti K."/>
            <person name="Andreopoulos B."/>
            <person name="Lipzen A."/>
            <person name="Chen C."/>
            <person name="Yan M."/>
            <person name="Daum C."/>
            <person name="Ng V."/>
            <person name="Clum A."/>
            <person name="Steindorff A."/>
            <person name="Ohm R.A."/>
            <person name="Martin F."/>
            <person name="Silar P."/>
            <person name="Natvig D.O."/>
            <person name="Lalanne C."/>
            <person name="Gautier V."/>
            <person name="Ament-Velasquez S.L."/>
            <person name="Kruys A."/>
            <person name="Hutchinson M.I."/>
            <person name="Powell A.J."/>
            <person name="Barry K."/>
            <person name="Miller A.N."/>
            <person name="Grigoriev I.V."/>
            <person name="Debuchy R."/>
            <person name="Gladieux P."/>
            <person name="Hiltunen Thoren M."/>
            <person name="Johannesson H."/>
        </authorList>
    </citation>
    <scope>NUCLEOTIDE SEQUENCE</scope>
    <source>
        <strain evidence="3">PSN309</strain>
    </source>
</reference>
<gene>
    <name evidence="3" type="ORF">QBC35DRAFT_76442</name>
</gene>
<feature type="transmembrane region" description="Helical" evidence="2">
    <location>
        <begin position="273"/>
        <end position="291"/>
    </location>
</feature>
<feature type="transmembrane region" description="Helical" evidence="2">
    <location>
        <begin position="194"/>
        <end position="221"/>
    </location>
</feature>
<evidence type="ECO:0000313" key="3">
    <source>
        <dbReference type="EMBL" id="KAK4184015.1"/>
    </source>
</evidence>
<evidence type="ECO:0000313" key="4">
    <source>
        <dbReference type="Proteomes" id="UP001302126"/>
    </source>
</evidence>
<keyword evidence="2" id="KW-1133">Transmembrane helix</keyword>
<keyword evidence="4" id="KW-1185">Reference proteome</keyword>
<organism evidence="3 4">
    <name type="scientific">Podospora australis</name>
    <dbReference type="NCBI Taxonomy" id="1536484"/>
    <lineage>
        <taxon>Eukaryota</taxon>
        <taxon>Fungi</taxon>
        <taxon>Dikarya</taxon>
        <taxon>Ascomycota</taxon>
        <taxon>Pezizomycotina</taxon>
        <taxon>Sordariomycetes</taxon>
        <taxon>Sordariomycetidae</taxon>
        <taxon>Sordariales</taxon>
        <taxon>Podosporaceae</taxon>
        <taxon>Podospora</taxon>
    </lineage>
</organism>
<comment type="caution">
    <text evidence="3">The sequence shown here is derived from an EMBL/GenBank/DDBJ whole genome shotgun (WGS) entry which is preliminary data.</text>
</comment>
<feature type="transmembrane region" description="Helical" evidence="2">
    <location>
        <begin position="73"/>
        <end position="95"/>
    </location>
</feature>
<feature type="transmembrane region" description="Helical" evidence="2">
    <location>
        <begin position="153"/>
        <end position="174"/>
    </location>
</feature>
<proteinExistence type="predicted"/>
<dbReference type="AlphaFoldDB" id="A0AAN7AFL0"/>
<feature type="compositionally biased region" description="Basic and acidic residues" evidence="1">
    <location>
        <begin position="122"/>
        <end position="131"/>
    </location>
</feature>
<feature type="transmembrane region" description="Helical" evidence="2">
    <location>
        <begin position="424"/>
        <end position="445"/>
    </location>
</feature>
<name>A0AAN7AFL0_9PEZI</name>
<protein>
    <submittedName>
        <fullName evidence="3">Uncharacterized protein</fullName>
    </submittedName>
</protein>
<evidence type="ECO:0000256" key="2">
    <source>
        <dbReference type="SAM" id="Phobius"/>
    </source>
</evidence>